<reference evidence="4 5" key="1">
    <citation type="submission" date="2019-10" db="EMBL/GenBank/DDBJ databases">
        <title>Draft Genome Sequence of Cytophagaceae sp. SJW1-29.</title>
        <authorList>
            <person name="Choi A."/>
        </authorList>
    </citation>
    <scope>NUCLEOTIDE SEQUENCE [LARGE SCALE GENOMIC DNA]</scope>
    <source>
        <strain evidence="4 5">SJW1-29</strain>
    </source>
</reference>
<feature type="domain" description="DM13" evidence="3">
    <location>
        <begin position="56"/>
        <end position="157"/>
    </location>
</feature>
<dbReference type="PROSITE" id="PS51549">
    <property type="entry name" value="DM13"/>
    <property type="match status" value="1"/>
</dbReference>
<organism evidence="4 5">
    <name type="scientific">Salmonirosea aquatica</name>
    <dbReference type="NCBI Taxonomy" id="2654236"/>
    <lineage>
        <taxon>Bacteria</taxon>
        <taxon>Pseudomonadati</taxon>
        <taxon>Bacteroidota</taxon>
        <taxon>Cytophagia</taxon>
        <taxon>Cytophagales</taxon>
        <taxon>Spirosomataceae</taxon>
        <taxon>Salmonirosea</taxon>
    </lineage>
</organism>
<accession>A0A7C9BFF0</accession>
<feature type="signal peptide" evidence="2">
    <location>
        <begin position="1"/>
        <end position="24"/>
    </location>
</feature>
<evidence type="ECO:0000256" key="1">
    <source>
        <dbReference type="SAM" id="MobiDB-lite"/>
    </source>
</evidence>
<feature type="region of interest" description="Disordered" evidence="1">
    <location>
        <begin position="30"/>
        <end position="52"/>
    </location>
</feature>
<name>A0A7C9BFF0_9BACT</name>
<feature type="chain" id="PRO_5028936983" description="DM13 domain-containing protein" evidence="2">
    <location>
        <begin position="25"/>
        <end position="162"/>
    </location>
</feature>
<dbReference type="EMBL" id="WHLY01000002">
    <property type="protein sequence ID" value="MPR36318.1"/>
    <property type="molecule type" value="Genomic_DNA"/>
</dbReference>
<dbReference type="AlphaFoldDB" id="A0A7C9BFF0"/>
<proteinExistence type="predicted"/>
<keyword evidence="5" id="KW-1185">Reference proteome</keyword>
<dbReference type="RefSeq" id="WP_152764112.1">
    <property type="nucleotide sequence ID" value="NZ_WHLY01000002.1"/>
</dbReference>
<dbReference type="Proteomes" id="UP000479293">
    <property type="component" value="Unassembled WGS sequence"/>
</dbReference>
<evidence type="ECO:0000313" key="4">
    <source>
        <dbReference type="EMBL" id="MPR36318.1"/>
    </source>
</evidence>
<comment type="caution">
    <text evidence="4">The sequence shown here is derived from an EMBL/GenBank/DDBJ whole genome shotgun (WGS) entry which is preliminary data.</text>
</comment>
<gene>
    <name evidence="4" type="ORF">GBK04_23980</name>
</gene>
<dbReference type="Pfam" id="PF10517">
    <property type="entry name" value="DM13"/>
    <property type="match status" value="1"/>
</dbReference>
<evidence type="ECO:0000313" key="5">
    <source>
        <dbReference type="Proteomes" id="UP000479293"/>
    </source>
</evidence>
<protein>
    <recommendedName>
        <fullName evidence="3">DM13 domain-containing protein</fullName>
    </recommendedName>
</protein>
<evidence type="ECO:0000256" key="2">
    <source>
        <dbReference type="SAM" id="SignalP"/>
    </source>
</evidence>
<dbReference type="InterPro" id="IPR019545">
    <property type="entry name" value="DM13_domain"/>
</dbReference>
<dbReference type="PROSITE" id="PS51257">
    <property type="entry name" value="PROKAR_LIPOPROTEIN"/>
    <property type="match status" value="1"/>
</dbReference>
<keyword evidence="2" id="KW-0732">Signal</keyword>
<sequence>MKYHLKSFTLLLVCALVAVMSCKNKELTPADNVNITPGDSTGGTSSGSTTFDPTTQTLVSEGKFKDGGHPTSGTVKLYRQGTTYTLVFDSFKTDEGPDLRIYLAEDTKANNFIELVELKNTGNFYLTLPDNAEVAKRKQVLIWCKRFSVLFGSAELMAPAQM</sequence>
<evidence type="ECO:0000259" key="3">
    <source>
        <dbReference type="PROSITE" id="PS51549"/>
    </source>
</evidence>